<proteinExistence type="predicted"/>
<feature type="transmembrane region" description="Helical" evidence="2">
    <location>
        <begin position="570"/>
        <end position="589"/>
    </location>
</feature>
<dbReference type="EMBL" id="JANBPT010000071">
    <property type="protein sequence ID" value="KAJ1928490.1"/>
    <property type="molecule type" value="Genomic_DNA"/>
</dbReference>
<keyword evidence="2" id="KW-1133">Transmembrane helix</keyword>
<dbReference type="SUPFAM" id="SSF56219">
    <property type="entry name" value="DNase I-like"/>
    <property type="match status" value="1"/>
</dbReference>
<dbReference type="OrthoDB" id="62798at2759"/>
<dbReference type="Pfam" id="PF22669">
    <property type="entry name" value="Exo_endo_phos2"/>
    <property type="match status" value="1"/>
</dbReference>
<evidence type="ECO:0000313" key="5">
    <source>
        <dbReference type="Proteomes" id="UP001150569"/>
    </source>
</evidence>
<dbReference type="Proteomes" id="UP001150569">
    <property type="component" value="Unassembled WGS sequence"/>
</dbReference>
<organism evidence="4 5">
    <name type="scientific">Tieghemiomyces parasiticus</name>
    <dbReference type="NCBI Taxonomy" id="78921"/>
    <lineage>
        <taxon>Eukaryota</taxon>
        <taxon>Fungi</taxon>
        <taxon>Fungi incertae sedis</taxon>
        <taxon>Zoopagomycota</taxon>
        <taxon>Kickxellomycotina</taxon>
        <taxon>Dimargaritomycetes</taxon>
        <taxon>Dimargaritales</taxon>
        <taxon>Dimargaritaceae</taxon>
        <taxon>Tieghemiomyces</taxon>
    </lineage>
</organism>
<dbReference type="GO" id="GO:0004439">
    <property type="term" value="F:phosphatidylinositol-4,5-bisphosphate 5-phosphatase activity"/>
    <property type="evidence" value="ECO:0007669"/>
    <property type="project" value="TreeGrafter"/>
</dbReference>
<gene>
    <name evidence="4" type="ORF">IWQ60_002008</name>
</gene>
<feature type="domain" description="Inositol polyphosphate-related phosphatase" evidence="3">
    <location>
        <begin position="21"/>
        <end position="518"/>
    </location>
</feature>
<comment type="caution">
    <text evidence="4">The sequence shown here is derived from an EMBL/GenBank/DDBJ whole genome shotgun (WGS) entry which is preliminary data.</text>
</comment>
<keyword evidence="5" id="KW-1185">Reference proteome</keyword>
<dbReference type="PANTHER" id="PTHR11200">
    <property type="entry name" value="INOSITOL 5-PHOSPHATASE"/>
    <property type="match status" value="1"/>
</dbReference>
<evidence type="ECO:0000259" key="3">
    <source>
        <dbReference type="SMART" id="SM00128"/>
    </source>
</evidence>
<dbReference type="GO" id="GO:0046856">
    <property type="term" value="P:phosphatidylinositol dephosphorylation"/>
    <property type="evidence" value="ECO:0007669"/>
    <property type="project" value="InterPro"/>
</dbReference>
<dbReference type="AlphaFoldDB" id="A0A9W8AIT6"/>
<keyword evidence="2" id="KW-0472">Membrane</keyword>
<dbReference type="PANTHER" id="PTHR11200:SF286">
    <property type="entry name" value="5-PHOSPHATASE, PUTATIVE (AFU_ORTHOLOGUE AFUA_5G07600)-RELATED"/>
    <property type="match status" value="1"/>
</dbReference>
<reference evidence="4" key="1">
    <citation type="submission" date="2022-07" db="EMBL/GenBank/DDBJ databases">
        <title>Phylogenomic reconstructions and comparative analyses of Kickxellomycotina fungi.</title>
        <authorList>
            <person name="Reynolds N.K."/>
            <person name="Stajich J.E."/>
            <person name="Barry K."/>
            <person name="Grigoriev I.V."/>
            <person name="Crous P."/>
            <person name="Smith M.E."/>
        </authorList>
    </citation>
    <scope>NUCLEOTIDE SEQUENCE</scope>
    <source>
        <strain evidence="4">RSA 861</strain>
    </source>
</reference>
<dbReference type="Gene3D" id="3.60.10.10">
    <property type="entry name" value="Endonuclease/exonuclease/phosphatase"/>
    <property type="match status" value="1"/>
</dbReference>
<dbReference type="InterPro" id="IPR000300">
    <property type="entry name" value="IPPc"/>
</dbReference>
<dbReference type="InterPro" id="IPR036691">
    <property type="entry name" value="Endo/exonu/phosph_ase_sf"/>
</dbReference>
<evidence type="ECO:0000313" key="4">
    <source>
        <dbReference type="EMBL" id="KAJ1928490.1"/>
    </source>
</evidence>
<protein>
    <recommendedName>
        <fullName evidence="3">Inositol polyphosphate-related phosphatase domain-containing protein</fullName>
    </recommendedName>
</protein>
<name>A0A9W8AIT6_9FUNG</name>
<dbReference type="SMART" id="SM00128">
    <property type="entry name" value="IPPc"/>
    <property type="match status" value="1"/>
</dbReference>
<evidence type="ECO:0000256" key="1">
    <source>
        <dbReference type="SAM" id="MobiDB-lite"/>
    </source>
</evidence>
<accession>A0A9W8AIT6</accession>
<sequence>MGGMETADPSRPSGTGTGTGDDLLVFVGTYNAQSKLPYQSLDTWLFKGILESVNTRSDYATDDLASHQSRYLRLPHLVCITFQEFGPLNTALLDANRGLIRSCTTLVQNSLTRLTNLANRGMRTGRNEVALPSAEHLSWTFRNSELEVKADPGDWTLAHGASPSVVADPLTTLATNASFHYENQATYHYAGLLMFVYSLEESTLAAVGHPALVDQHRTQITRVGTGPAYVGLKGAIGISVAVHPPQRYPSESRTTTADVVTEALRPPIRICFVGSHLTAHEHLTRQRNRDYRNIIRRLLFCFGHRNGSEDCINPEGDWDDRVLAEKRRPVRPTIVPEALSTTPSLTRTARKTLFDHHHVFFAGDLNYRATRNLQRPLLVPLPQAEQQALFKFDELTRVRHDGEAFGPFDEAPVRFNPTYKFTVGCNLYAYRKRNPSWCDRILYWSRGVSTASRSSESSEDESSYDDDHEKPATAPTVTIPTDSDHLITPLYYDGHFDYSISDHRPVSGLFRIANHAPDDPTTAKLDPHGQSTTQVTVDPWWTQKLTIGRYMDRLVGTCWCASMYLSLSPFHLTLAVLSVGVLIMLIFSVSPYDLLRTGPHGTT</sequence>
<keyword evidence="2" id="KW-0812">Transmembrane</keyword>
<evidence type="ECO:0000256" key="2">
    <source>
        <dbReference type="SAM" id="Phobius"/>
    </source>
</evidence>
<dbReference type="InterPro" id="IPR046985">
    <property type="entry name" value="IP5"/>
</dbReference>
<feature type="region of interest" description="Disordered" evidence="1">
    <location>
        <begin position="453"/>
        <end position="480"/>
    </location>
</feature>